<dbReference type="PANTHER" id="PTHR46300:SF7">
    <property type="entry name" value="P450, PUTATIVE (EUROFUNG)-RELATED"/>
    <property type="match status" value="1"/>
</dbReference>
<evidence type="ECO:0000256" key="2">
    <source>
        <dbReference type="ARBA" id="ARBA00005179"/>
    </source>
</evidence>
<keyword evidence="12" id="KW-1185">Reference proteome</keyword>
<reference evidence="11 12" key="1">
    <citation type="journal article" date="2019" name="Nat. Ecol. Evol.">
        <title>Megaphylogeny resolves global patterns of mushroom evolution.</title>
        <authorList>
            <person name="Varga T."/>
            <person name="Krizsan K."/>
            <person name="Foldi C."/>
            <person name="Dima B."/>
            <person name="Sanchez-Garcia M."/>
            <person name="Sanchez-Ramirez S."/>
            <person name="Szollosi G.J."/>
            <person name="Szarkandi J.G."/>
            <person name="Papp V."/>
            <person name="Albert L."/>
            <person name="Andreopoulos W."/>
            <person name="Angelini C."/>
            <person name="Antonin V."/>
            <person name="Barry K.W."/>
            <person name="Bougher N.L."/>
            <person name="Buchanan P."/>
            <person name="Buyck B."/>
            <person name="Bense V."/>
            <person name="Catcheside P."/>
            <person name="Chovatia M."/>
            <person name="Cooper J."/>
            <person name="Damon W."/>
            <person name="Desjardin D."/>
            <person name="Finy P."/>
            <person name="Geml J."/>
            <person name="Haridas S."/>
            <person name="Hughes K."/>
            <person name="Justo A."/>
            <person name="Karasinski D."/>
            <person name="Kautmanova I."/>
            <person name="Kiss B."/>
            <person name="Kocsube S."/>
            <person name="Kotiranta H."/>
            <person name="LaButti K.M."/>
            <person name="Lechner B.E."/>
            <person name="Liimatainen K."/>
            <person name="Lipzen A."/>
            <person name="Lukacs Z."/>
            <person name="Mihaltcheva S."/>
            <person name="Morgado L.N."/>
            <person name="Niskanen T."/>
            <person name="Noordeloos M.E."/>
            <person name="Ohm R.A."/>
            <person name="Ortiz-Santana B."/>
            <person name="Ovrebo C."/>
            <person name="Racz N."/>
            <person name="Riley R."/>
            <person name="Savchenko A."/>
            <person name="Shiryaev A."/>
            <person name="Soop K."/>
            <person name="Spirin V."/>
            <person name="Szebenyi C."/>
            <person name="Tomsovsky M."/>
            <person name="Tulloss R.E."/>
            <person name="Uehling J."/>
            <person name="Grigoriev I.V."/>
            <person name="Vagvolgyi C."/>
            <person name="Papp T."/>
            <person name="Martin F.M."/>
            <person name="Miettinen O."/>
            <person name="Hibbett D.S."/>
            <person name="Nagy L.G."/>
        </authorList>
    </citation>
    <scope>NUCLEOTIDE SEQUENCE [LARGE SCALE GENOMIC DNA]</scope>
    <source>
        <strain evidence="11 12">CBS 962.96</strain>
    </source>
</reference>
<comment type="cofactor">
    <cofactor evidence="1 9">
        <name>heme</name>
        <dbReference type="ChEBI" id="CHEBI:30413"/>
    </cofactor>
</comment>
<dbReference type="InterPro" id="IPR036396">
    <property type="entry name" value="Cyt_P450_sf"/>
</dbReference>
<proteinExistence type="inferred from homology"/>
<dbReference type="InterPro" id="IPR050364">
    <property type="entry name" value="Cytochrome_P450_fung"/>
</dbReference>
<dbReference type="PANTHER" id="PTHR46300">
    <property type="entry name" value="P450, PUTATIVE (EUROFUNG)-RELATED-RELATED"/>
    <property type="match status" value="1"/>
</dbReference>
<keyword evidence="7 9" id="KW-0408">Iron</keyword>
<dbReference type="GO" id="GO:0020037">
    <property type="term" value="F:heme binding"/>
    <property type="evidence" value="ECO:0007669"/>
    <property type="project" value="InterPro"/>
</dbReference>
<dbReference type="EMBL" id="ML179180">
    <property type="protein sequence ID" value="THU96290.1"/>
    <property type="molecule type" value="Genomic_DNA"/>
</dbReference>
<gene>
    <name evidence="11" type="ORF">K435DRAFT_797438</name>
</gene>
<evidence type="ECO:0000256" key="5">
    <source>
        <dbReference type="ARBA" id="ARBA00022723"/>
    </source>
</evidence>
<protein>
    <submittedName>
        <fullName evidence="11">Cytochrome P450</fullName>
    </submittedName>
</protein>
<feature type="binding site" description="axial binding residue" evidence="9">
    <location>
        <position position="443"/>
    </location>
    <ligand>
        <name>heme</name>
        <dbReference type="ChEBI" id="CHEBI:30413"/>
    </ligand>
    <ligandPart>
        <name>Fe</name>
        <dbReference type="ChEBI" id="CHEBI:18248"/>
    </ligandPart>
</feature>
<dbReference type="InterPro" id="IPR002401">
    <property type="entry name" value="Cyt_P450_E_grp-I"/>
</dbReference>
<dbReference type="Proteomes" id="UP000297245">
    <property type="component" value="Unassembled WGS sequence"/>
</dbReference>
<accession>A0A4S8M2U5</accession>
<comment type="similarity">
    <text evidence="3 10">Belongs to the cytochrome P450 family.</text>
</comment>
<keyword evidence="6 10" id="KW-0560">Oxidoreductase</keyword>
<keyword evidence="5 9" id="KW-0479">Metal-binding</keyword>
<evidence type="ECO:0000256" key="1">
    <source>
        <dbReference type="ARBA" id="ARBA00001971"/>
    </source>
</evidence>
<evidence type="ECO:0000256" key="7">
    <source>
        <dbReference type="ARBA" id="ARBA00023004"/>
    </source>
</evidence>
<evidence type="ECO:0000256" key="3">
    <source>
        <dbReference type="ARBA" id="ARBA00010617"/>
    </source>
</evidence>
<dbReference type="GO" id="GO:0004497">
    <property type="term" value="F:monooxygenase activity"/>
    <property type="evidence" value="ECO:0007669"/>
    <property type="project" value="UniProtKB-KW"/>
</dbReference>
<dbReference type="Pfam" id="PF00067">
    <property type="entry name" value="p450"/>
    <property type="match status" value="1"/>
</dbReference>
<dbReference type="PRINTS" id="PR00385">
    <property type="entry name" value="P450"/>
</dbReference>
<keyword evidence="8 10" id="KW-0503">Monooxygenase</keyword>
<dbReference type="AlphaFoldDB" id="A0A4S8M2U5"/>
<sequence>MALSALEYSFLFFATLYFVSIRQWRQNKKNITLPPGPPRKPIVGNLFDIPQHKSWLKFSEWHKQHGDLVYVEALGNKILVLNTMKAVNDLLVDRANIYSDRPTFTMVGELMGLENSLALSPYGPTLRQHRKLCHVAFSPEAVKKYHGIQEEAITMYLKEIIEMPQNFVKQLRLTAGRIIMSVTYGIPASTPDDVYIVEAEETMEMIGKSTVPGAHLVDLLPILRLLPSWFPYNSIPRVAKYGRDLIWSMISRPYEAVKVDRSTGTALPSFVADCLDLFESGDMALSTEDADHLIRWAAGAMYGAGAETTYATILSFMIAMVKFPDVQKKLQEEIDRVIGSDRLPTVQDRPNLPYVNAAIKEALRWRPALPFSIARKLKEDDVYNGYLIPKGTIVMPNVWTISVDNESGIPPEQFAPERFLEQNAGKTAQDPTSYAFGFGRRICPGRHLGETNLFLLISGLSATVDIGGPVDMKNDPRLFDAEYTSGLVSHPKPYELKITPRSQEIATFVKERAEAV</sequence>
<evidence type="ECO:0000256" key="6">
    <source>
        <dbReference type="ARBA" id="ARBA00023002"/>
    </source>
</evidence>
<dbReference type="PROSITE" id="PS00086">
    <property type="entry name" value="CYTOCHROME_P450"/>
    <property type="match status" value="1"/>
</dbReference>
<keyword evidence="4 9" id="KW-0349">Heme</keyword>
<dbReference type="GO" id="GO:0016705">
    <property type="term" value="F:oxidoreductase activity, acting on paired donors, with incorporation or reduction of molecular oxygen"/>
    <property type="evidence" value="ECO:0007669"/>
    <property type="project" value="InterPro"/>
</dbReference>
<comment type="pathway">
    <text evidence="2">Secondary metabolite biosynthesis.</text>
</comment>
<evidence type="ECO:0000256" key="8">
    <source>
        <dbReference type="ARBA" id="ARBA00023033"/>
    </source>
</evidence>
<organism evidence="11 12">
    <name type="scientific">Dendrothele bispora (strain CBS 962.96)</name>
    <dbReference type="NCBI Taxonomy" id="1314807"/>
    <lineage>
        <taxon>Eukaryota</taxon>
        <taxon>Fungi</taxon>
        <taxon>Dikarya</taxon>
        <taxon>Basidiomycota</taxon>
        <taxon>Agaricomycotina</taxon>
        <taxon>Agaricomycetes</taxon>
        <taxon>Agaricomycetidae</taxon>
        <taxon>Agaricales</taxon>
        <taxon>Agaricales incertae sedis</taxon>
        <taxon>Dendrothele</taxon>
    </lineage>
</organism>
<dbReference type="SUPFAM" id="SSF48264">
    <property type="entry name" value="Cytochrome P450"/>
    <property type="match status" value="1"/>
</dbReference>
<evidence type="ECO:0000313" key="11">
    <source>
        <dbReference type="EMBL" id="THU96290.1"/>
    </source>
</evidence>
<evidence type="ECO:0000256" key="9">
    <source>
        <dbReference type="PIRSR" id="PIRSR602401-1"/>
    </source>
</evidence>
<dbReference type="GO" id="GO:0005506">
    <property type="term" value="F:iron ion binding"/>
    <property type="evidence" value="ECO:0007669"/>
    <property type="project" value="InterPro"/>
</dbReference>
<dbReference type="CDD" id="cd11065">
    <property type="entry name" value="CYP64-like"/>
    <property type="match status" value="1"/>
</dbReference>
<evidence type="ECO:0000256" key="10">
    <source>
        <dbReference type="RuleBase" id="RU000461"/>
    </source>
</evidence>
<dbReference type="InterPro" id="IPR001128">
    <property type="entry name" value="Cyt_P450"/>
</dbReference>
<dbReference type="Gene3D" id="1.10.630.10">
    <property type="entry name" value="Cytochrome P450"/>
    <property type="match status" value="1"/>
</dbReference>
<evidence type="ECO:0000313" key="12">
    <source>
        <dbReference type="Proteomes" id="UP000297245"/>
    </source>
</evidence>
<dbReference type="OrthoDB" id="2789670at2759"/>
<name>A0A4S8M2U5_DENBC</name>
<dbReference type="PRINTS" id="PR00463">
    <property type="entry name" value="EP450I"/>
</dbReference>
<dbReference type="InterPro" id="IPR017972">
    <property type="entry name" value="Cyt_P450_CS"/>
</dbReference>
<evidence type="ECO:0000256" key="4">
    <source>
        <dbReference type="ARBA" id="ARBA00022617"/>
    </source>
</evidence>